<dbReference type="InParanoid" id="A0A1C7N738"/>
<dbReference type="EMBL" id="LUGH01000459">
    <property type="protein sequence ID" value="OBZ84877.1"/>
    <property type="molecule type" value="Genomic_DNA"/>
</dbReference>
<evidence type="ECO:0000313" key="2">
    <source>
        <dbReference type="Proteomes" id="UP000093000"/>
    </source>
</evidence>
<gene>
    <name evidence="1" type="ORF">A0J61_07068</name>
</gene>
<dbReference type="AlphaFoldDB" id="A0A1C7N738"/>
<accession>A0A1C7N738</accession>
<dbReference type="Proteomes" id="UP000093000">
    <property type="component" value="Unassembled WGS sequence"/>
</dbReference>
<organism evidence="1 2">
    <name type="scientific">Choanephora cucurbitarum</name>
    <dbReference type="NCBI Taxonomy" id="101091"/>
    <lineage>
        <taxon>Eukaryota</taxon>
        <taxon>Fungi</taxon>
        <taxon>Fungi incertae sedis</taxon>
        <taxon>Mucoromycota</taxon>
        <taxon>Mucoromycotina</taxon>
        <taxon>Mucoromycetes</taxon>
        <taxon>Mucorales</taxon>
        <taxon>Mucorineae</taxon>
        <taxon>Choanephoraceae</taxon>
        <taxon>Choanephoroideae</taxon>
        <taxon>Choanephora</taxon>
    </lineage>
</organism>
<reference evidence="1 2" key="1">
    <citation type="submission" date="2016-03" db="EMBL/GenBank/DDBJ databases">
        <title>Choanephora cucurbitarum.</title>
        <authorList>
            <person name="Min B."/>
            <person name="Park H."/>
            <person name="Park J.-H."/>
            <person name="Shin H.-D."/>
            <person name="Choi I.-G."/>
        </authorList>
    </citation>
    <scope>NUCLEOTIDE SEQUENCE [LARGE SCALE GENOMIC DNA]</scope>
    <source>
        <strain evidence="1 2">KUS-F28377</strain>
    </source>
</reference>
<protein>
    <submittedName>
        <fullName evidence="1">Uncharacterized protein</fullName>
    </submittedName>
</protein>
<name>A0A1C7N738_9FUNG</name>
<evidence type="ECO:0000313" key="1">
    <source>
        <dbReference type="EMBL" id="OBZ84877.1"/>
    </source>
</evidence>
<sequence length="76" mass="8642">MRDVETKELLQYFPGSIWTRTNTIYDCLRNIAELADLDSLDATTPSSSSIFPSHEARDIKTDFISSVAFNFSFCKL</sequence>
<comment type="caution">
    <text evidence="1">The sequence shown here is derived from an EMBL/GenBank/DDBJ whole genome shotgun (WGS) entry which is preliminary data.</text>
</comment>
<proteinExistence type="predicted"/>
<keyword evidence="2" id="KW-1185">Reference proteome</keyword>